<keyword evidence="1" id="KW-0812">Transmembrane</keyword>
<dbReference type="EMBL" id="JACOPR010000002">
    <property type="protein sequence ID" value="MBC5730134.1"/>
    <property type="molecule type" value="Genomic_DNA"/>
</dbReference>
<evidence type="ECO:0000313" key="2">
    <source>
        <dbReference type="EMBL" id="MBC5730134.1"/>
    </source>
</evidence>
<accession>A0ABR7HRI0</accession>
<dbReference type="RefSeq" id="WP_180956819.1">
    <property type="nucleotide sequence ID" value="NZ_JACOPR010000002.1"/>
</dbReference>
<organism evidence="2 3">
    <name type="scientific">Pseudoflavonifractor hominis</name>
    <dbReference type="NCBI Taxonomy" id="2763059"/>
    <lineage>
        <taxon>Bacteria</taxon>
        <taxon>Bacillati</taxon>
        <taxon>Bacillota</taxon>
        <taxon>Clostridia</taxon>
        <taxon>Eubacteriales</taxon>
        <taxon>Oscillospiraceae</taxon>
        <taxon>Pseudoflavonifractor</taxon>
    </lineage>
</organism>
<evidence type="ECO:0000256" key="1">
    <source>
        <dbReference type="SAM" id="Phobius"/>
    </source>
</evidence>
<gene>
    <name evidence="2" type="ORF">H8S34_04710</name>
</gene>
<protein>
    <submittedName>
        <fullName evidence="2">Uncharacterized protein</fullName>
    </submittedName>
</protein>
<reference evidence="2 3" key="1">
    <citation type="submission" date="2020-08" db="EMBL/GenBank/DDBJ databases">
        <title>Genome public.</title>
        <authorList>
            <person name="Liu C."/>
            <person name="Sun Q."/>
        </authorList>
    </citation>
    <scope>NUCLEOTIDE SEQUENCE [LARGE SCALE GENOMIC DNA]</scope>
    <source>
        <strain evidence="2 3">New-38</strain>
    </source>
</reference>
<evidence type="ECO:0000313" key="3">
    <source>
        <dbReference type="Proteomes" id="UP000660021"/>
    </source>
</evidence>
<sequence>MSIVLILTVLRNGWYLLNASFEGVLLFTAVGIFAIVLMYLVVKISDLCDSLE</sequence>
<name>A0ABR7HRI0_9FIRM</name>
<comment type="caution">
    <text evidence="2">The sequence shown here is derived from an EMBL/GenBank/DDBJ whole genome shotgun (WGS) entry which is preliminary data.</text>
</comment>
<keyword evidence="3" id="KW-1185">Reference proteome</keyword>
<keyword evidence="1" id="KW-0472">Membrane</keyword>
<feature type="transmembrane region" description="Helical" evidence="1">
    <location>
        <begin position="20"/>
        <end position="42"/>
    </location>
</feature>
<proteinExistence type="predicted"/>
<keyword evidence="1" id="KW-1133">Transmembrane helix</keyword>
<dbReference type="Proteomes" id="UP000660021">
    <property type="component" value="Unassembled WGS sequence"/>
</dbReference>